<dbReference type="EMBL" id="FQNF01000001">
    <property type="protein sequence ID" value="SGZ37903.1"/>
    <property type="molecule type" value="Genomic_DNA"/>
</dbReference>
<dbReference type="AlphaFoldDB" id="A0A1L0CT22"/>
<organism evidence="2 3">
    <name type="scientific">Hanseniaspora guilliermondii</name>
    <dbReference type="NCBI Taxonomy" id="56406"/>
    <lineage>
        <taxon>Eukaryota</taxon>
        <taxon>Fungi</taxon>
        <taxon>Dikarya</taxon>
        <taxon>Ascomycota</taxon>
        <taxon>Saccharomycotina</taxon>
        <taxon>Saccharomycetes</taxon>
        <taxon>Saccharomycodales</taxon>
        <taxon>Saccharomycodaceae</taxon>
        <taxon>Hanseniaspora</taxon>
    </lineage>
</organism>
<sequence>MDIPTSKTNSLKNDNRLNSNNDIFERDVQIKHNYNSPRSSGSIIINPDDNIDPKSTCSNPFLSPKNINNKSSPIFNENFTFESKTHSDNQLSKVPTHVLTLDDYINSDMDEKCYITTVHKHCQNKNCDACKKFECLETDKECCDDFTERMDYFNHKQSSFDQYFNNLKKDSQSNESIISPNLLTLANKNESDSDNDINLLTAELISSSLTNTNDAQNNDVLSKQEFEHRKLSRERSRSLTSIIVKGLSNSC</sequence>
<evidence type="ECO:0000313" key="3">
    <source>
        <dbReference type="Proteomes" id="UP000183365"/>
    </source>
</evidence>
<proteinExistence type="predicted"/>
<evidence type="ECO:0000256" key="1">
    <source>
        <dbReference type="SAM" id="MobiDB-lite"/>
    </source>
</evidence>
<reference evidence="3" key="1">
    <citation type="submission" date="2016-11" db="EMBL/GenBank/DDBJ databases">
        <authorList>
            <person name="Guldener U."/>
        </authorList>
    </citation>
    <scope>NUCLEOTIDE SEQUENCE [LARGE SCALE GENOMIC DNA]</scope>
</reference>
<dbReference type="Proteomes" id="UP000183365">
    <property type="component" value="Unassembled WGS sequence"/>
</dbReference>
<gene>
    <name evidence="2" type="ORF">HGUI_00103</name>
</gene>
<evidence type="ECO:0000313" key="2">
    <source>
        <dbReference type="EMBL" id="SGZ37903.1"/>
    </source>
</evidence>
<accession>A0A1L0CT22</accession>
<feature type="region of interest" description="Disordered" evidence="1">
    <location>
        <begin position="1"/>
        <end position="22"/>
    </location>
</feature>
<protein>
    <submittedName>
        <fullName evidence="2">Uncharacterized protein</fullName>
    </submittedName>
</protein>
<keyword evidence="3" id="KW-1185">Reference proteome</keyword>
<dbReference type="OrthoDB" id="3973184at2759"/>
<dbReference type="VEuPathDB" id="FungiDB:HGUI_00103"/>
<name>A0A1L0CT22_9ASCO</name>